<comment type="caution">
    <text evidence="3">The sequence shown here is derived from an EMBL/GenBank/DDBJ whole genome shotgun (WGS) entry which is preliminary data.</text>
</comment>
<feature type="transmembrane region" description="Helical" evidence="1">
    <location>
        <begin position="150"/>
        <end position="167"/>
    </location>
</feature>
<evidence type="ECO:0000313" key="3">
    <source>
        <dbReference type="EMBL" id="KAK9099560.1"/>
    </source>
</evidence>
<dbReference type="Pfam" id="PF13768">
    <property type="entry name" value="VWA_3"/>
    <property type="match status" value="1"/>
</dbReference>
<dbReference type="InterPro" id="IPR036465">
    <property type="entry name" value="vWFA_dom_sf"/>
</dbReference>
<dbReference type="PROSITE" id="PS50234">
    <property type="entry name" value="VWFA"/>
    <property type="match status" value="1"/>
</dbReference>
<accession>A0AAP0EWJ5</accession>
<protein>
    <recommendedName>
        <fullName evidence="2">VWFA domain-containing protein</fullName>
    </recommendedName>
</protein>
<keyword evidence="1" id="KW-0812">Transmembrane</keyword>
<keyword evidence="1" id="KW-0472">Membrane</keyword>
<evidence type="ECO:0000259" key="2">
    <source>
        <dbReference type="PROSITE" id="PS50234"/>
    </source>
</evidence>
<feature type="domain" description="VWFA" evidence="2">
    <location>
        <begin position="355"/>
        <end position="532"/>
    </location>
</feature>
<keyword evidence="4" id="KW-1185">Reference proteome</keyword>
<gene>
    <name evidence="3" type="ORF">Syun_026605</name>
</gene>
<dbReference type="Proteomes" id="UP001420932">
    <property type="component" value="Unassembled WGS sequence"/>
</dbReference>
<dbReference type="SUPFAM" id="SSF53300">
    <property type="entry name" value="vWA-like"/>
    <property type="match status" value="1"/>
</dbReference>
<organism evidence="3 4">
    <name type="scientific">Stephania yunnanensis</name>
    <dbReference type="NCBI Taxonomy" id="152371"/>
    <lineage>
        <taxon>Eukaryota</taxon>
        <taxon>Viridiplantae</taxon>
        <taxon>Streptophyta</taxon>
        <taxon>Embryophyta</taxon>
        <taxon>Tracheophyta</taxon>
        <taxon>Spermatophyta</taxon>
        <taxon>Magnoliopsida</taxon>
        <taxon>Ranunculales</taxon>
        <taxon>Menispermaceae</taxon>
        <taxon>Menispermoideae</taxon>
        <taxon>Cissampelideae</taxon>
        <taxon>Stephania</taxon>
    </lineage>
</organism>
<dbReference type="AlphaFoldDB" id="A0AAP0EWJ5"/>
<evidence type="ECO:0000313" key="4">
    <source>
        <dbReference type="Proteomes" id="UP001420932"/>
    </source>
</evidence>
<reference evidence="3 4" key="1">
    <citation type="submission" date="2024-01" db="EMBL/GenBank/DDBJ databases">
        <title>Genome assemblies of Stephania.</title>
        <authorList>
            <person name="Yang L."/>
        </authorList>
    </citation>
    <scope>NUCLEOTIDE SEQUENCE [LARGE SCALE GENOMIC DNA]</scope>
    <source>
        <strain evidence="3">YNDBR</strain>
        <tissue evidence="3">Leaf</tissue>
    </source>
</reference>
<name>A0AAP0EWJ5_9MAGN</name>
<dbReference type="PANTHER" id="PTHR46503:SF1">
    <property type="entry name" value="INTER-ALPHA-TRYPSIN INHIBITOR HEAVY CHAIN-LIKE PROTEIN"/>
    <property type="match status" value="1"/>
</dbReference>
<evidence type="ECO:0000256" key="1">
    <source>
        <dbReference type="SAM" id="Phobius"/>
    </source>
</evidence>
<dbReference type="PANTHER" id="PTHR46503">
    <property type="entry name" value="INTER-ALPHA-TRYPSIN INHIBITOR HEAVY CHAIN-LIKE PROTEIN"/>
    <property type="match status" value="1"/>
</dbReference>
<dbReference type="InterPro" id="IPR002035">
    <property type="entry name" value="VWF_A"/>
</dbReference>
<sequence>MVNDFTRSVELGLRLAKRVYLGRERERERERGVWGPTRDGVAAMERCLGESWMLMPRGPMVYAVISDPEMVDNPDIPSYQPHVHGRCDPPGMIPLHMSEVGMEIECCLDTAFVEVSGRWRVHCVSGGACCSCRIAVPMGEQVRREKQMKFFFFFFFCFFGSILGVDVEVSTRSYSTQLAIVEEDGDTIKVAKARDGGLFRPDIFVLTIPQVEGGAHISVKVRWSKKLLYSAGQFSLCVPFSFPEFVNPAAKVISQTEKIELNINSGTSKELLCKKTSHPLKEIRRQAGQLGFLYEADVKAWSSTDFTFSYEISSHDSFGGFLLQSPLANDLDQREIFCFYLFPGNNKNKKVFKKDIVYLLDMSGSMQGKPLENVKHALFSALFELSPEDSFTIIGFNEEIHMFSSSLEVANFETIEKAIQWASENLVARGGTNILLPLTQALDILHSSSESVPLIFLVTDGAVEDERQICNVLKRHVTNKGTISPRISTFGIGAYCNHYFLKMLSVIGRGCYDAAWELDSIEARLRRLFATASSVTVANITIDTLDHLNEVEVYPSCIPDLLSGIPLIVSGRYQGNFPGTLRASGLLEDNSSFETNLTVQKAKGISLDKVVARQQIEHLTSQAWYLESKQLEDEVAKLSVQNGLPSEYTRFLLIQRDTGNRNSELYGLQRVLSKINLQKEVEPKGPKITVLQSLGFGFGNAAATAENTTPGFGETKMYDQGTNALVKAASRFCDCCCCMCVIQTCSAVNNQCAIVLTQLCSALSCFGCLSCCAEVCCDF</sequence>
<dbReference type="SMART" id="SM00327">
    <property type="entry name" value="VWA"/>
    <property type="match status" value="1"/>
</dbReference>
<dbReference type="EMBL" id="JBBNAF010000011">
    <property type="protein sequence ID" value="KAK9099560.1"/>
    <property type="molecule type" value="Genomic_DNA"/>
</dbReference>
<keyword evidence="1" id="KW-1133">Transmembrane helix</keyword>
<dbReference type="Gene3D" id="3.40.50.410">
    <property type="entry name" value="von Willebrand factor, type A domain"/>
    <property type="match status" value="1"/>
</dbReference>
<proteinExistence type="predicted"/>